<evidence type="ECO:0000313" key="10">
    <source>
        <dbReference type="Proteomes" id="UP000192917"/>
    </source>
</evidence>
<sequence length="588" mass="67349">MSQRRFRIALVKPSHYDDDGYVIQWLKSFIPSNSLASVHALMLEARDRRVLGPEVEIEIRVQDETNTVIDPAGLAAWLKEAEAGGFLGLVGVQSNQFPRALDIARPLRTAGVPVAIGGFHVSGCLAMLPELPPDIREARELGCILYAGEAEGRMDAFIKAMADGTAEPLYDYMKDLPDMEAATVPFLPPEVVRRNAGSYASFDAGRGCPFQCSFCTIINVQGRKSRFRTADDIERIIRENAKQGIRRFFITDDNFARNRNWEAILDRCIRLREVEGMNFKFIIQVDTLCHKTPGFIEKAVRAGAHRVFIGLENVNPDNLAAAKKRQNKIWEYRAMLQEWKRHGAMTYAGYILGFPGDTPEKIRTDLEIIQRELPLDLVEFFILTPLPGSEDHQTLTRQGAWMDPDMNRYDVEHVVSRHPRMSAVEWQGIYNDAWRLFYTPAHVETILRRGAANGLPMDKLLLPLVWFSGFVPIEKVHPLQGGWFRRKVRTQRRPGLPIESRLAFYPRRAWEVTSRHLRWIALYLAYERIRRRIRREGSYDAYRDTALMPTDQEALAELQLMQVHGDHIVKTYGSPETRKHREPEVAAE</sequence>
<dbReference type="PANTHER" id="PTHR43409">
    <property type="entry name" value="ANAEROBIC MAGNESIUM-PROTOPORPHYRIN IX MONOMETHYL ESTER CYCLASE-RELATED"/>
    <property type="match status" value="1"/>
</dbReference>
<dbReference type="InterPro" id="IPR006638">
    <property type="entry name" value="Elp3/MiaA/NifB-like_rSAM"/>
</dbReference>
<dbReference type="SUPFAM" id="SSF102114">
    <property type="entry name" value="Radical SAM enzymes"/>
    <property type="match status" value="1"/>
</dbReference>
<dbReference type="CDD" id="cd01335">
    <property type="entry name" value="Radical_SAM"/>
    <property type="match status" value="1"/>
</dbReference>
<proteinExistence type="predicted"/>
<dbReference type="PROSITE" id="PS51918">
    <property type="entry name" value="RADICAL_SAM"/>
    <property type="match status" value="1"/>
</dbReference>
<organism evidence="9 10">
    <name type="scientific">Tistlia consotensis USBA 355</name>
    <dbReference type="NCBI Taxonomy" id="560819"/>
    <lineage>
        <taxon>Bacteria</taxon>
        <taxon>Pseudomonadati</taxon>
        <taxon>Pseudomonadota</taxon>
        <taxon>Alphaproteobacteria</taxon>
        <taxon>Rhodospirillales</taxon>
        <taxon>Rhodovibrionaceae</taxon>
        <taxon>Tistlia</taxon>
    </lineage>
</organism>
<protein>
    <submittedName>
        <fullName evidence="9">Radical SAM superfamily protein</fullName>
    </submittedName>
</protein>
<dbReference type="Proteomes" id="UP000192917">
    <property type="component" value="Unassembled WGS sequence"/>
</dbReference>
<dbReference type="InterPro" id="IPR007197">
    <property type="entry name" value="rSAM"/>
</dbReference>
<evidence type="ECO:0000313" key="9">
    <source>
        <dbReference type="EMBL" id="SMF15958.1"/>
    </source>
</evidence>
<dbReference type="SFLD" id="SFLDG01082">
    <property type="entry name" value="B12-binding_domain_containing"/>
    <property type="match status" value="1"/>
</dbReference>
<evidence type="ECO:0000256" key="2">
    <source>
        <dbReference type="ARBA" id="ARBA00022603"/>
    </source>
</evidence>
<evidence type="ECO:0000256" key="6">
    <source>
        <dbReference type="ARBA" id="ARBA00023004"/>
    </source>
</evidence>
<dbReference type="Pfam" id="PF04055">
    <property type="entry name" value="Radical_SAM"/>
    <property type="match status" value="1"/>
</dbReference>
<dbReference type="GO" id="GO:0005829">
    <property type="term" value="C:cytosol"/>
    <property type="evidence" value="ECO:0007669"/>
    <property type="project" value="TreeGrafter"/>
</dbReference>
<keyword evidence="6" id="KW-0408">Iron</keyword>
<dbReference type="GO" id="GO:0046872">
    <property type="term" value="F:metal ion binding"/>
    <property type="evidence" value="ECO:0007669"/>
    <property type="project" value="UniProtKB-KW"/>
</dbReference>
<name>A0A1Y6BMV3_9PROT</name>
<keyword evidence="2" id="KW-0489">Methyltransferase</keyword>
<dbReference type="GO" id="GO:0003824">
    <property type="term" value="F:catalytic activity"/>
    <property type="evidence" value="ECO:0007669"/>
    <property type="project" value="InterPro"/>
</dbReference>
<evidence type="ECO:0000256" key="5">
    <source>
        <dbReference type="ARBA" id="ARBA00022723"/>
    </source>
</evidence>
<evidence type="ECO:0000259" key="8">
    <source>
        <dbReference type="PROSITE" id="PS51918"/>
    </source>
</evidence>
<keyword evidence="7" id="KW-0411">Iron-sulfur</keyword>
<evidence type="ECO:0000256" key="4">
    <source>
        <dbReference type="ARBA" id="ARBA00022691"/>
    </source>
</evidence>
<evidence type="ECO:0000256" key="1">
    <source>
        <dbReference type="ARBA" id="ARBA00001966"/>
    </source>
</evidence>
<dbReference type="EMBL" id="FWZX01000006">
    <property type="protein sequence ID" value="SMF15958.1"/>
    <property type="molecule type" value="Genomic_DNA"/>
</dbReference>
<evidence type="ECO:0000256" key="7">
    <source>
        <dbReference type="ARBA" id="ARBA00023014"/>
    </source>
</evidence>
<dbReference type="AlphaFoldDB" id="A0A1Y6BMV3"/>
<reference evidence="9 10" key="1">
    <citation type="submission" date="2017-04" db="EMBL/GenBank/DDBJ databases">
        <authorList>
            <person name="Afonso C.L."/>
            <person name="Miller P.J."/>
            <person name="Scott M.A."/>
            <person name="Spackman E."/>
            <person name="Goraichik I."/>
            <person name="Dimitrov K.M."/>
            <person name="Suarez D.L."/>
            <person name="Swayne D.E."/>
        </authorList>
    </citation>
    <scope>NUCLEOTIDE SEQUENCE [LARGE SCALE GENOMIC DNA]</scope>
    <source>
        <strain evidence="9 10">USBA 355</strain>
    </source>
</reference>
<dbReference type="SFLD" id="SFLDS00029">
    <property type="entry name" value="Radical_SAM"/>
    <property type="match status" value="1"/>
</dbReference>
<comment type="cofactor">
    <cofactor evidence="1">
        <name>[4Fe-4S] cluster</name>
        <dbReference type="ChEBI" id="CHEBI:49883"/>
    </cofactor>
</comment>
<dbReference type="SMART" id="SM00729">
    <property type="entry name" value="Elp3"/>
    <property type="match status" value="1"/>
</dbReference>
<dbReference type="InterPro" id="IPR034466">
    <property type="entry name" value="Methyltransferase_Class_B"/>
</dbReference>
<dbReference type="Gene3D" id="3.80.30.20">
    <property type="entry name" value="tm_1862 like domain"/>
    <property type="match status" value="1"/>
</dbReference>
<gene>
    <name evidence="9" type="ORF">SAMN05428998_10615</name>
</gene>
<dbReference type="InterPro" id="IPR051198">
    <property type="entry name" value="BchE-like"/>
</dbReference>
<dbReference type="InterPro" id="IPR058240">
    <property type="entry name" value="rSAM_sf"/>
</dbReference>
<dbReference type="InterPro" id="IPR023404">
    <property type="entry name" value="rSAM_horseshoe"/>
</dbReference>
<dbReference type="STRING" id="560819.SAMN05428998_10615"/>
<keyword evidence="5" id="KW-0479">Metal-binding</keyword>
<keyword evidence="10" id="KW-1185">Reference proteome</keyword>
<feature type="domain" description="Radical SAM core" evidence="8">
    <location>
        <begin position="194"/>
        <end position="425"/>
    </location>
</feature>
<dbReference type="RefSeq" id="WP_085122451.1">
    <property type="nucleotide sequence ID" value="NZ_FWZX01000006.1"/>
</dbReference>
<dbReference type="PANTHER" id="PTHR43409:SF7">
    <property type="entry name" value="BLL1977 PROTEIN"/>
    <property type="match status" value="1"/>
</dbReference>
<keyword evidence="4" id="KW-0949">S-adenosyl-L-methionine</keyword>
<evidence type="ECO:0000256" key="3">
    <source>
        <dbReference type="ARBA" id="ARBA00022679"/>
    </source>
</evidence>
<accession>A0A1Y6BMV3</accession>
<keyword evidence="3" id="KW-0808">Transferase</keyword>
<dbReference type="SFLD" id="SFLDG01123">
    <property type="entry name" value="methyltransferase_(Class_B)"/>
    <property type="match status" value="1"/>
</dbReference>
<dbReference type="GO" id="GO:0051539">
    <property type="term" value="F:4 iron, 4 sulfur cluster binding"/>
    <property type="evidence" value="ECO:0007669"/>
    <property type="project" value="UniProtKB-KW"/>
</dbReference>